<evidence type="ECO:0000256" key="2">
    <source>
        <dbReference type="RuleBase" id="RU003876"/>
    </source>
</evidence>
<accession>A0A8S3YI77</accession>
<comment type="caution">
    <text evidence="3">The sequence shown here is derived from an EMBL/GenBank/DDBJ whole genome shotgun (WGS) entry which is preliminary data.</text>
</comment>
<dbReference type="OrthoDB" id="10257284at2759"/>
<dbReference type="Pfam" id="PF00956">
    <property type="entry name" value="NAP"/>
    <property type="match status" value="1"/>
</dbReference>
<dbReference type="AlphaFoldDB" id="A0A8S3YI77"/>
<dbReference type="InterPro" id="IPR037231">
    <property type="entry name" value="NAP-like_sf"/>
</dbReference>
<dbReference type="SUPFAM" id="SSF143113">
    <property type="entry name" value="NAP-like"/>
    <property type="match status" value="1"/>
</dbReference>
<feature type="non-terminal residue" evidence="3">
    <location>
        <position position="1"/>
    </location>
</feature>
<dbReference type="PANTHER" id="PTHR11875">
    <property type="entry name" value="TESTIS-SPECIFIC Y-ENCODED PROTEIN"/>
    <property type="match status" value="1"/>
</dbReference>
<organism evidence="3 4">
    <name type="scientific">Candidula unifasciata</name>
    <dbReference type="NCBI Taxonomy" id="100452"/>
    <lineage>
        <taxon>Eukaryota</taxon>
        <taxon>Metazoa</taxon>
        <taxon>Spiralia</taxon>
        <taxon>Lophotrochozoa</taxon>
        <taxon>Mollusca</taxon>
        <taxon>Gastropoda</taxon>
        <taxon>Heterobranchia</taxon>
        <taxon>Euthyneura</taxon>
        <taxon>Panpulmonata</taxon>
        <taxon>Eupulmonata</taxon>
        <taxon>Stylommatophora</taxon>
        <taxon>Helicina</taxon>
        <taxon>Helicoidea</taxon>
        <taxon>Geomitridae</taxon>
        <taxon>Candidula</taxon>
    </lineage>
</organism>
<keyword evidence="4" id="KW-1185">Reference proteome</keyword>
<dbReference type="InterPro" id="IPR002164">
    <property type="entry name" value="NAP_family"/>
</dbReference>
<evidence type="ECO:0000313" key="4">
    <source>
        <dbReference type="Proteomes" id="UP000678393"/>
    </source>
</evidence>
<proteinExistence type="inferred from homology"/>
<reference evidence="3" key="1">
    <citation type="submission" date="2021-04" db="EMBL/GenBank/DDBJ databases">
        <authorList>
            <consortium name="Molecular Ecology Group"/>
        </authorList>
    </citation>
    <scope>NUCLEOTIDE SEQUENCE</scope>
</reference>
<gene>
    <name evidence="3" type="ORF">CUNI_LOCUS2255</name>
</gene>
<dbReference type="GO" id="GO:0006334">
    <property type="term" value="P:nucleosome assembly"/>
    <property type="evidence" value="ECO:0007669"/>
    <property type="project" value="InterPro"/>
</dbReference>
<feature type="non-terminal residue" evidence="3">
    <location>
        <position position="221"/>
    </location>
</feature>
<evidence type="ECO:0000313" key="3">
    <source>
        <dbReference type="EMBL" id="CAG5116697.1"/>
    </source>
</evidence>
<dbReference type="GO" id="GO:0005634">
    <property type="term" value="C:nucleus"/>
    <property type="evidence" value="ECO:0007669"/>
    <property type="project" value="InterPro"/>
</dbReference>
<dbReference type="Proteomes" id="UP000678393">
    <property type="component" value="Unassembled WGS sequence"/>
</dbReference>
<name>A0A8S3YI77_9EUPU</name>
<evidence type="ECO:0000256" key="1">
    <source>
        <dbReference type="ARBA" id="ARBA00009947"/>
    </source>
</evidence>
<dbReference type="EMBL" id="CAJHNH020000288">
    <property type="protein sequence ID" value="CAG5116697.1"/>
    <property type="molecule type" value="Genomic_DNA"/>
</dbReference>
<dbReference type="Gene3D" id="3.30.1120.90">
    <property type="entry name" value="Nucleosome assembly protein"/>
    <property type="match status" value="1"/>
</dbReference>
<comment type="similarity">
    <text evidence="1 2">Belongs to the nucleosome assembly protein (NAP) family.</text>
</comment>
<protein>
    <submittedName>
        <fullName evidence="3">Uncharacterized protein</fullName>
    </submittedName>
</protein>
<sequence>EYCFPVKIYVTDKIYDILVPDTKCCKILRKANTASMSDSDSMPGFKEDRLAVEEKISEAREQQMCVVRLAQDKVNKLNACFPTDSLSRTKTAAFNTYGQEYLYDPILQDVLEERGQAMSEVDRLWADVLVRNPYLSKIITKIDLKALSYLRRLDVEEFRRGYRFHFYFDPNPYFYNKHLCKEVFTDIPKVSANCVVVESDEEENLPCASSSIPVLWKKCRV</sequence>